<dbReference type="SUPFAM" id="SSF56214">
    <property type="entry name" value="4'-phosphopantetheinyl transferase"/>
    <property type="match status" value="1"/>
</dbReference>
<keyword evidence="6 14" id="KW-0808">Transferase</keyword>
<evidence type="ECO:0000256" key="6">
    <source>
        <dbReference type="ARBA" id="ARBA00022679"/>
    </source>
</evidence>
<comment type="catalytic activity">
    <reaction evidence="11">
        <text>apo-[peptidyl-carrier protein] + CoA = holo-[peptidyl-carrier protein] + adenosine 3',5'-bisphosphate + H(+)</text>
        <dbReference type="Rhea" id="RHEA:46228"/>
        <dbReference type="Rhea" id="RHEA-COMP:11479"/>
        <dbReference type="Rhea" id="RHEA-COMP:11480"/>
        <dbReference type="ChEBI" id="CHEBI:15378"/>
        <dbReference type="ChEBI" id="CHEBI:29999"/>
        <dbReference type="ChEBI" id="CHEBI:57287"/>
        <dbReference type="ChEBI" id="CHEBI:58343"/>
        <dbReference type="ChEBI" id="CHEBI:64479"/>
    </reaction>
</comment>
<dbReference type="Pfam" id="PF01648">
    <property type="entry name" value="ACPS"/>
    <property type="match status" value="1"/>
</dbReference>
<keyword evidence="15" id="KW-1185">Reference proteome</keyword>
<dbReference type="Proteomes" id="UP001519667">
    <property type="component" value="Unassembled WGS sequence"/>
</dbReference>
<evidence type="ECO:0000256" key="1">
    <source>
        <dbReference type="ARBA" id="ARBA00003937"/>
    </source>
</evidence>
<comment type="subunit">
    <text evidence="4">EntB, EntD, EntE, and EntF form a multienzyme complex called enterobactin synthase.</text>
</comment>
<dbReference type="InterPro" id="IPR003542">
    <property type="entry name" value="Enbac_synth_compD-like"/>
</dbReference>
<dbReference type="InterPro" id="IPR041354">
    <property type="entry name" value="4PPT_N"/>
</dbReference>
<feature type="domain" description="4'-phosphopantetheinyl transferase N-terminal" evidence="13">
    <location>
        <begin position="53"/>
        <end position="115"/>
    </location>
</feature>
<evidence type="ECO:0000256" key="5">
    <source>
        <dbReference type="ARBA" id="ARBA00019087"/>
    </source>
</evidence>
<evidence type="ECO:0000259" key="12">
    <source>
        <dbReference type="Pfam" id="PF01648"/>
    </source>
</evidence>
<evidence type="ECO:0000256" key="9">
    <source>
        <dbReference type="ARBA" id="ARBA00031996"/>
    </source>
</evidence>
<evidence type="ECO:0000256" key="2">
    <source>
        <dbReference type="ARBA" id="ARBA00004993"/>
    </source>
</evidence>
<proteinExistence type="inferred from homology"/>
<protein>
    <recommendedName>
        <fullName evidence="5">Enterobactin synthase component D</fullName>
    </recommendedName>
    <alternativeName>
        <fullName evidence="8">4'-phosphopantetheinyl transferase EntD</fullName>
    </alternativeName>
    <alternativeName>
        <fullName evidence="9">Enterochelin synthase D</fullName>
    </alternativeName>
</protein>
<dbReference type="PRINTS" id="PR01399">
    <property type="entry name" value="ENTSNTHTASED"/>
</dbReference>
<sequence>MTSNHPACCSAIEPAWPFNDALPGIVMRSCQFDPSRLTPNDFALTAIAAPSSIQRSVAKRQTEFLAGRLCAREALQTLTGIPNVPGLHEDRAPIWPEGICGSISHSHGLASALVASHTHWRGLGLDLETLLPASRAQRLAKEILTPAELNRLGSLDPSQYAERITLTFSIKESLFKALYPLVGQRFYFQDAELLNVDSNGRARLRLLLDLSREWHAGRELGGNFCYFQERLLSLVAIPA</sequence>
<comment type="caution">
    <text evidence="14">The sequence shown here is derived from an EMBL/GenBank/DDBJ whole genome shotgun (WGS) entry which is preliminary data.</text>
</comment>
<dbReference type="InterPro" id="IPR008278">
    <property type="entry name" value="4-PPantetheinyl_Trfase_dom"/>
</dbReference>
<reference evidence="14 15" key="1">
    <citation type="submission" date="2021-04" db="EMBL/GenBank/DDBJ databases">
        <title>Pseudomonas boanensis sp. nov., a bacterium isolated from river water used for household purposes in Boane District, Mozambique.</title>
        <authorList>
            <person name="Nicklasson M."/>
            <person name="Martin-Rodriguez A.J."/>
            <person name="Thorell K."/>
            <person name="Neves L."/>
            <person name="Mussagy A."/>
            <person name="Rydberg H.A."/>
            <person name="Hernroth B."/>
            <person name="Svensson-Stadler L."/>
            <person name="Sjoling A."/>
        </authorList>
    </citation>
    <scope>NUCLEOTIDE SEQUENCE [LARGE SCALE GENOMIC DNA]</scope>
    <source>
        <strain evidence="14 15">DB1</strain>
    </source>
</reference>
<organism evidence="14 15">
    <name type="scientific">Metapseudomonas boanensis</name>
    <dbReference type="NCBI Taxonomy" id="2822138"/>
    <lineage>
        <taxon>Bacteria</taxon>
        <taxon>Pseudomonadati</taxon>
        <taxon>Pseudomonadota</taxon>
        <taxon>Gammaproteobacteria</taxon>
        <taxon>Pseudomonadales</taxon>
        <taxon>Pseudomonadaceae</taxon>
        <taxon>Metapseudomonas</taxon>
    </lineage>
</organism>
<feature type="domain" description="4'-phosphopantetheinyl transferase" evidence="12">
    <location>
        <begin position="122"/>
        <end position="219"/>
    </location>
</feature>
<dbReference type="EMBL" id="JAGTIS010000006">
    <property type="protein sequence ID" value="MBT8767167.1"/>
    <property type="molecule type" value="Genomic_DNA"/>
</dbReference>
<dbReference type="PANTHER" id="PTHR38096">
    <property type="entry name" value="ENTEROBACTIN SYNTHASE COMPONENT D"/>
    <property type="match status" value="1"/>
</dbReference>
<comment type="catalytic activity">
    <reaction evidence="10">
        <text>apo-[aryl-carrier protein] + CoA = holo-[aryl-carrier protein] + adenosine 3',5'-bisphosphate + H(+)</text>
        <dbReference type="Rhea" id="RHEA:48404"/>
        <dbReference type="Rhea" id="RHEA-COMP:15903"/>
        <dbReference type="Rhea" id="RHEA-COMP:17557"/>
        <dbReference type="ChEBI" id="CHEBI:15378"/>
        <dbReference type="ChEBI" id="CHEBI:29999"/>
        <dbReference type="ChEBI" id="CHEBI:57287"/>
        <dbReference type="ChEBI" id="CHEBI:58343"/>
        <dbReference type="ChEBI" id="CHEBI:64479"/>
    </reaction>
</comment>
<evidence type="ECO:0000256" key="4">
    <source>
        <dbReference type="ARBA" id="ARBA00011503"/>
    </source>
</evidence>
<accession>A0ABS5XHJ9</accession>
<comment type="function">
    <text evidence="1">Involved in the biosynthesis of the siderophore enterobactin (enterochelin), which is a macrocyclic trimeric lactone of N-(2,3-dihydroxybenzoyl)-serine. The serine trilactone serves as a scaffolding for the three catechol functionalities that provide hexadentate coordination for the tightly ligated iron(2+) atoms. Plays an essential role in the assembly of the enterobactin by catalyzing the transfer of the 4'-phosphopantetheine (Ppant) moiety from coenzyme A to the apo-domains of both EntB (ArCP domain) and EntF (PCP domain) to yield their holo-forms which make them competent for the activation of 2,3-dihydroxybenzoate (DHB) and L-serine, respectively.</text>
</comment>
<keyword evidence="7" id="KW-0259">Enterobactin biosynthesis</keyword>
<comment type="pathway">
    <text evidence="2">Siderophore biosynthesis; enterobactin biosynthesis.</text>
</comment>
<evidence type="ECO:0000259" key="13">
    <source>
        <dbReference type="Pfam" id="PF17837"/>
    </source>
</evidence>
<comment type="similarity">
    <text evidence="3">Belongs to the P-Pant transferase superfamily. EntD family.</text>
</comment>
<evidence type="ECO:0000256" key="8">
    <source>
        <dbReference type="ARBA" id="ARBA00029894"/>
    </source>
</evidence>
<dbReference type="Pfam" id="PF17837">
    <property type="entry name" value="4PPT_N"/>
    <property type="match status" value="1"/>
</dbReference>
<dbReference type="InterPro" id="IPR037143">
    <property type="entry name" value="4-PPantetheinyl_Trfase_dom_sf"/>
</dbReference>
<evidence type="ECO:0000256" key="3">
    <source>
        <dbReference type="ARBA" id="ARBA00008342"/>
    </source>
</evidence>
<dbReference type="Gene3D" id="3.90.470.20">
    <property type="entry name" value="4'-phosphopantetheinyl transferase domain"/>
    <property type="match status" value="1"/>
</dbReference>
<dbReference type="RefSeq" id="WP_215375241.1">
    <property type="nucleotide sequence ID" value="NZ_JAGTIS010000006.1"/>
</dbReference>
<evidence type="ECO:0000256" key="7">
    <source>
        <dbReference type="ARBA" id="ARBA00023191"/>
    </source>
</evidence>
<evidence type="ECO:0000256" key="11">
    <source>
        <dbReference type="ARBA" id="ARBA00049191"/>
    </source>
</evidence>
<evidence type="ECO:0000313" key="14">
    <source>
        <dbReference type="EMBL" id="MBT8767167.1"/>
    </source>
</evidence>
<dbReference type="PANTHER" id="PTHR38096:SF1">
    <property type="entry name" value="ENTEROBACTIN SYNTHASE COMPONENT D"/>
    <property type="match status" value="1"/>
</dbReference>
<name>A0ABS5XHJ9_9GAMM</name>
<gene>
    <name evidence="14" type="ORF">J7302_13720</name>
</gene>
<evidence type="ECO:0000256" key="10">
    <source>
        <dbReference type="ARBA" id="ARBA00049176"/>
    </source>
</evidence>
<evidence type="ECO:0000313" key="15">
    <source>
        <dbReference type="Proteomes" id="UP001519667"/>
    </source>
</evidence>
<dbReference type="GO" id="GO:0016740">
    <property type="term" value="F:transferase activity"/>
    <property type="evidence" value="ECO:0007669"/>
    <property type="project" value="UniProtKB-KW"/>
</dbReference>